<dbReference type="PANTHER" id="PTHR43180:SF28">
    <property type="entry name" value="NAD(P)-BINDING ROSSMANN-FOLD SUPERFAMILY PROTEIN"/>
    <property type="match status" value="1"/>
</dbReference>
<evidence type="ECO:0000256" key="4">
    <source>
        <dbReference type="ARBA" id="ARBA00023098"/>
    </source>
</evidence>
<keyword evidence="7" id="KW-1185">Reference proteome</keyword>
<dbReference type="GO" id="GO:0016491">
    <property type="term" value="F:oxidoreductase activity"/>
    <property type="evidence" value="ECO:0007669"/>
    <property type="project" value="UniProtKB-KW"/>
</dbReference>
<dbReference type="PRINTS" id="PR00081">
    <property type="entry name" value="GDHRDH"/>
</dbReference>
<dbReference type="PANTHER" id="PTHR43180">
    <property type="entry name" value="3-OXOACYL-(ACYL-CARRIER-PROTEIN) REDUCTASE (AFU_ORTHOLOGUE AFUA_6G11210)"/>
    <property type="match status" value="1"/>
</dbReference>
<protein>
    <submittedName>
        <fullName evidence="6">SDR family NAD(P)-dependent oxidoreductase</fullName>
        <ecNumber evidence="6">1.1.1.-</ecNumber>
    </submittedName>
</protein>
<organism evidence="6 7">
    <name type="scientific">Pseudonocardia lutea</name>
    <dbReference type="NCBI Taxonomy" id="2172015"/>
    <lineage>
        <taxon>Bacteria</taxon>
        <taxon>Bacillati</taxon>
        <taxon>Actinomycetota</taxon>
        <taxon>Actinomycetes</taxon>
        <taxon>Pseudonocardiales</taxon>
        <taxon>Pseudonocardiaceae</taxon>
        <taxon>Pseudonocardia</taxon>
    </lineage>
</organism>
<dbReference type="InterPro" id="IPR002347">
    <property type="entry name" value="SDR_fam"/>
</dbReference>
<comment type="caution">
    <text evidence="6">The sequence shown here is derived from an EMBL/GenBank/DDBJ whole genome shotgun (WGS) entry which is preliminary data.</text>
</comment>
<keyword evidence="5" id="KW-0753">Steroid metabolism</keyword>
<dbReference type="EC" id="1.1.1.-" evidence="6"/>
<dbReference type="EMBL" id="JBHSQK010000047">
    <property type="protein sequence ID" value="MFC5950418.1"/>
    <property type="molecule type" value="Genomic_DNA"/>
</dbReference>
<evidence type="ECO:0000256" key="5">
    <source>
        <dbReference type="ARBA" id="ARBA00023221"/>
    </source>
</evidence>
<dbReference type="Proteomes" id="UP001596119">
    <property type="component" value="Unassembled WGS sequence"/>
</dbReference>
<dbReference type="Gene3D" id="3.40.50.720">
    <property type="entry name" value="NAD(P)-binding Rossmann-like Domain"/>
    <property type="match status" value="1"/>
</dbReference>
<dbReference type="SUPFAM" id="SSF51735">
    <property type="entry name" value="NAD(P)-binding Rossmann-fold domains"/>
    <property type="match status" value="1"/>
</dbReference>
<evidence type="ECO:0000256" key="1">
    <source>
        <dbReference type="ARBA" id="ARBA00006484"/>
    </source>
</evidence>
<proteinExistence type="inferred from homology"/>
<keyword evidence="2 6" id="KW-0560">Oxidoreductase</keyword>
<dbReference type="NCBIfam" id="NF005559">
    <property type="entry name" value="PRK07231.1"/>
    <property type="match status" value="1"/>
</dbReference>
<comment type="similarity">
    <text evidence="1">Belongs to the short-chain dehydrogenases/reductases (SDR) family.</text>
</comment>
<dbReference type="InterPro" id="IPR036291">
    <property type="entry name" value="NAD(P)-bd_dom_sf"/>
</dbReference>
<keyword evidence="4" id="KW-0443">Lipid metabolism</keyword>
<dbReference type="RefSeq" id="WP_379567552.1">
    <property type="nucleotide sequence ID" value="NZ_JBHSQK010000047.1"/>
</dbReference>
<evidence type="ECO:0000313" key="6">
    <source>
        <dbReference type="EMBL" id="MFC5950418.1"/>
    </source>
</evidence>
<accession>A0ABW1ICB5</accession>
<evidence type="ECO:0000256" key="3">
    <source>
        <dbReference type="ARBA" id="ARBA00023027"/>
    </source>
</evidence>
<name>A0ABW1ICB5_9PSEU</name>
<keyword evidence="3" id="KW-0520">NAD</keyword>
<evidence type="ECO:0000313" key="7">
    <source>
        <dbReference type="Proteomes" id="UP001596119"/>
    </source>
</evidence>
<dbReference type="Pfam" id="PF13561">
    <property type="entry name" value="adh_short_C2"/>
    <property type="match status" value="1"/>
</dbReference>
<dbReference type="PRINTS" id="PR00080">
    <property type="entry name" value="SDRFAMILY"/>
</dbReference>
<sequence length="250" mass="25016">MTGRLEGKVALVTGAAQGHGLAEARAFAAEGAIVVLADVAVEAGAAAAADIGGTAEFAALDVSDEAAWRSVVDGIVARHGRLDVLLNNAARYRTGPLLDESPQSLARLADVNLYGPFLGIQAVAKPMTAGGGGSIINVSSTAGLTGYAGHGAYGLSKWALRGLTRVAAVELAPLGIRVTCLIPGAVAGPMLESNVPPEVLADPAHWAGTPLARAGRPEEVARAAVFLASDDSSYVTATELVVDGGSTGTG</sequence>
<evidence type="ECO:0000256" key="2">
    <source>
        <dbReference type="ARBA" id="ARBA00023002"/>
    </source>
</evidence>
<reference evidence="7" key="1">
    <citation type="journal article" date="2019" name="Int. J. Syst. Evol. Microbiol.">
        <title>The Global Catalogue of Microorganisms (GCM) 10K type strain sequencing project: providing services to taxonomists for standard genome sequencing and annotation.</title>
        <authorList>
            <consortium name="The Broad Institute Genomics Platform"/>
            <consortium name="The Broad Institute Genome Sequencing Center for Infectious Disease"/>
            <person name="Wu L."/>
            <person name="Ma J."/>
        </authorList>
    </citation>
    <scope>NUCLEOTIDE SEQUENCE [LARGE SCALE GENOMIC DNA]</scope>
    <source>
        <strain evidence="7">CGMCC 4.7397</strain>
    </source>
</reference>
<gene>
    <name evidence="6" type="ORF">ACFQH9_19295</name>
</gene>